<dbReference type="Proteomes" id="UP000232693">
    <property type="component" value="Chromosome"/>
</dbReference>
<sequence length="395" mass="46013">MSQKMSSTSPDRDLTIKFVESISDIAESDWRQLSRSGHFSNPFVDPRFLSVLEKSGAVTAEKGWKPLHVVAYSGSELVAFMPLYLKGHSFGEFVFDWAWANAYQRHGLEYYPKALTASPLSPITGPRLLHCSLSDEQQLAVINTVSDWLEQNHISSWHINFLDSEGCDVLEQSDLLARRDIQFHWHNQNYLSFSQFLEYLKAKKRKNILRERRQVATRGWTFEWLSGDEASNEDWQCFYELYKKTFDEKGSWSQLTPEFFPQLAERMGEQVLLLFATKDEQRLAGAFFIKSDTHLYGRYWGSLVDEEFLHFETCYYQGIEYAIANKLKVFEPGAQGEHKLARGFDPVLTYSYHYIVEPAFREAIDKALRYESKEIDQLFDYYQAHSAYKLTSKDS</sequence>
<dbReference type="KEGG" id="kpd:CW740_07490"/>
<gene>
    <name evidence="1" type="ORF">CW740_07490</name>
</gene>
<dbReference type="InterPro" id="IPR016181">
    <property type="entry name" value="Acyl_CoA_acyltransferase"/>
</dbReference>
<dbReference type="OrthoDB" id="9776898at2"/>
<reference evidence="1 2" key="1">
    <citation type="submission" date="2017-12" db="EMBL/GenBank/DDBJ databases">
        <title>Kangiella profundi FT102 completed genome.</title>
        <authorList>
            <person name="Xu J."/>
            <person name="Wang J."/>
            <person name="Lu Y."/>
        </authorList>
    </citation>
    <scope>NUCLEOTIDE SEQUENCE [LARGE SCALE GENOMIC DNA]</scope>
    <source>
        <strain evidence="1 2">FT102</strain>
    </source>
</reference>
<dbReference type="InterPro" id="IPR007434">
    <property type="entry name" value="FemAB-like"/>
</dbReference>
<keyword evidence="2" id="KW-1185">Reference proteome</keyword>
<protein>
    <submittedName>
        <fullName evidence="1">GNAT family N-acetyltransferase</fullName>
    </submittedName>
</protein>
<dbReference type="GO" id="GO:0016740">
    <property type="term" value="F:transferase activity"/>
    <property type="evidence" value="ECO:0007669"/>
    <property type="project" value="UniProtKB-KW"/>
</dbReference>
<evidence type="ECO:0000313" key="1">
    <source>
        <dbReference type="EMBL" id="AUD79097.1"/>
    </source>
</evidence>
<dbReference type="PANTHER" id="PTHR47017">
    <property type="entry name" value="ACYL-COA"/>
    <property type="match status" value="1"/>
</dbReference>
<keyword evidence="1" id="KW-0808">Transferase</keyword>
<proteinExistence type="predicted"/>
<dbReference type="Gene3D" id="3.40.630.30">
    <property type="match status" value="1"/>
</dbReference>
<dbReference type="Pfam" id="PF04339">
    <property type="entry name" value="FemAB_like"/>
    <property type="match status" value="1"/>
</dbReference>
<dbReference type="PANTHER" id="PTHR47017:SF1">
    <property type="entry name" value="ACYL-COA"/>
    <property type="match status" value="1"/>
</dbReference>
<accession>A0A2K9ACC9</accession>
<evidence type="ECO:0000313" key="2">
    <source>
        <dbReference type="Proteomes" id="UP000232693"/>
    </source>
</evidence>
<name>A0A2K9ACC9_9GAMM</name>
<dbReference type="AlphaFoldDB" id="A0A2K9ACC9"/>
<organism evidence="1 2">
    <name type="scientific">Kangiella profundi</name>
    <dbReference type="NCBI Taxonomy" id="1561924"/>
    <lineage>
        <taxon>Bacteria</taxon>
        <taxon>Pseudomonadati</taxon>
        <taxon>Pseudomonadota</taxon>
        <taxon>Gammaproteobacteria</taxon>
        <taxon>Kangiellales</taxon>
        <taxon>Kangiellaceae</taxon>
        <taxon>Kangiella</taxon>
    </lineage>
</organism>
<dbReference type="EMBL" id="CP025120">
    <property type="protein sequence ID" value="AUD79097.1"/>
    <property type="molecule type" value="Genomic_DNA"/>
</dbReference>
<dbReference type="SUPFAM" id="SSF55729">
    <property type="entry name" value="Acyl-CoA N-acyltransferases (Nat)"/>
    <property type="match status" value="1"/>
</dbReference>